<keyword evidence="3" id="KW-1185">Reference proteome</keyword>
<feature type="transmembrane region" description="Helical" evidence="1">
    <location>
        <begin position="111"/>
        <end position="137"/>
    </location>
</feature>
<keyword evidence="1" id="KW-0812">Transmembrane</keyword>
<evidence type="ECO:0000256" key="1">
    <source>
        <dbReference type="SAM" id="Phobius"/>
    </source>
</evidence>
<feature type="transmembrane region" description="Helical" evidence="1">
    <location>
        <begin position="149"/>
        <end position="170"/>
    </location>
</feature>
<dbReference type="InterPro" id="IPR012651">
    <property type="entry name" value="Thia_Transptr_ThiT"/>
</dbReference>
<comment type="caution">
    <text evidence="2">The sequence shown here is derived from an EMBL/GenBank/DDBJ whole genome shotgun (WGS) entry which is preliminary data.</text>
</comment>
<dbReference type="Pfam" id="PF09515">
    <property type="entry name" value="Thia_YuaJ"/>
    <property type="match status" value="1"/>
</dbReference>
<feature type="transmembrane region" description="Helical" evidence="1">
    <location>
        <begin position="6"/>
        <end position="26"/>
    </location>
</feature>
<dbReference type="GO" id="GO:0005886">
    <property type="term" value="C:plasma membrane"/>
    <property type="evidence" value="ECO:0007669"/>
    <property type="project" value="InterPro"/>
</dbReference>
<dbReference type="EMBL" id="JAJFAT010000004">
    <property type="protein sequence ID" value="MCC3144550.1"/>
    <property type="molecule type" value="Genomic_DNA"/>
</dbReference>
<dbReference type="GO" id="GO:0015234">
    <property type="term" value="F:thiamine transmembrane transporter activity"/>
    <property type="evidence" value="ECO:0007669"/>
    <property type="project" value="InterPro"/>
</dbReference>
<name>A0AAW4WTY9_9FIRM</name>
<reference evidence="2 3" key="1">
    <citation type="submission" date="2021-10" db="EMBL/GenBank/DDBJ databases">
        <authorList>
            <person name="Grouzdev D.S."/>
            <person name="Pantiukh K.S."/>
            <person name="Krutkina M.S."/>
        </authorList>
    </citation>
    <scope>NUCLEOTIDE SEQUENCE [LARGE SCALE GENOMIC DNA]</scope>
    <source>
        <strain evidence="2 3">Z-7514</strain>
    </source>
</reference>
<dbReference type="NCBIfam" id="TIGR02357">
    <property type="entry name" value="ECF_ThiT_YuaJ"/>
    <property type="match status" value="1"/>
</dbReference>
<sequence length="178" mass="19499">MKNNLSTRMLAEIGVAVALAVVLNFFKLWRMPQGGSISLEMLPILVVAFRWGVGAGAFSGLAYGLLQLMFGAYIIHPVQLIMDYPLPYMMLGIAGYFTIKKDGVIKPLKVLLATAVAGGAMLITHILSGVIFFAQYAPEGQNVWAYSTIYNASFLIPTLIINYIVILILLKSLNLRDN</sequence>
<accession>A0AAW4WTY9</accession>
<protein>
    <submittedName>
        <fullName evidence="2">Energy-coupled thiamine transporter ThiT</fullName>
    </submittedName>
</protein>
<feature type="transmembrane region" description="Helical" evidence="1">
    <location>
        <begin position="47"/>
        <end position="75"/>
    </location>
</feature>
<proteinExistence type="predicted"/>
<dbReference type="Proteomes" id="UP001199296">
    <property type="component" value="Unassembled WGS sequence"/>
</dbReference>
<feature type="transmembrane region" description="Helical" evidence="1">
    <location>
        <begin position="81"/>
        <end position="99"/>
    </location>
</feature>
<evidence type="ECO:0000313" key="2">
    <source>
        <dbReference type="EMBL" id="MCC3144550.1"/>
    </source>
</evidence>
<evidence type="ECO:0000313" key="3">
    <source>
        <dbReference type="Proteomes" id="UP001199296"/>
    </source>
</evidence>
<dbReference type="Gene3D" id="1.10.1760.20">
    <property type="match status" value="1"/>
</dbReference>
<dbReference type="AlphaFoldDB" id="A0AAW4WTY9"/>
<dbReference type="RefSeq" id="WP_229344411.1">
    <property type="nucleotide sequence ID" value="NZ_JAJFAT010000004.1"/>
</dbReference>
<keyword evidence="1" id="KW-1133">Transmembrane helix</keyword>
<keyword evidence="1" id="KW-0472">Membrane</keyword>
<organism evidence="2 3">
    <name type="scientific">Halanaerobium polyolivorans</name>
    <dbReference type="NCBI Taxonomy" id="2886943"/>
    <lineage>
        <taxon>Bacteria</taxon>
        <taxon>Bacillati</taxon>
        <taxon>Bacillota</taxon>
        <taxon>Clostridia</taxon>
        <taxon>Halanaerobiales</taxon>
        <taxon>Halanaerobiaceae</taxon>
        <taxon>Halanaerobium</taxon>
    </lineage>
</organism>
<gene>
    <name evidence="2" type="primary">thiT</name>
    <name evidence="2" type="ORF">LJ207_04330</name>
</gene>